<protein>
    <submittedName>
        <fullName evidence="2">Uma2 family endonuclease</fullName>
    </submittedName>
</protein>
<proteinExistence type="predicted"/>
<reference evidence="2 3" key="1">
    <citation type="journal article" date="2020" name="J Geophys Res Biogeosci">
        <title>Magnetotaxis as an Adaptation to Enable Bacterial Shuttling of Microbial Sulfur and Sulfur Cycling Across Aquatic Oxic#Anoxic Interfaces.</title>
        <authorList>
            <person name="Li J."/>
            <person name="Liu P."/>
            <person name="Wang J."/>
            <person name="Roberts A.P."/>
            <person name="Pan Y."/>
        </authorList>
    </citation>
    <scope>NUCLEOTIDE SEQUENCE [LARGE SCALE GENOMIC DNA]</scope>
    <source>
        <strain evidence="2 3">MYR-1_YQ</strain>
    </source>
</reference>
<keyword evidence="2" id="KW-0540">Nuclease</keyword>
<dbReference type="RefSeq" id="WP_218253027.1">
    <property type="nucleotide sequence ID" value="NZ_JABXWD010000253.1"/>
</dbReference>
<keyword evidence="2" id="KW-0378">Hydrolase</keyword>
<dbReference type="InterPro" id="IPR011335">
    <property type="entry name" value="Restrct_endonuc-II-like"/>
</dbReference>
<organism evidence="2 3">
    <name type="scientific">Candidatus Magnetobacterium casense</name>
    <dbReference type="NCBI Taxonomy" id="1455061"/>
    <lineage>
        <taxon>Bacteria</taxon>
        <taxon>Pseudomonadati</taxon>
        <taxon>Nitrospirota</taxon>
        <taxon>Thermodesulfovibrionia</taxon>
        <taxon>Thermodesulfovibrionales</taxon>
        <taxon>Candidatus Magnetobacteriaceae</taxon>
        <taxon>Candidatus Magnetobacterium</taxon>
    </lineage>
</organism>
<dbReference type="Proteomes" id="UP001196980">
    <property type="component" value="Unassembled WGS sequence"/>
</dbReference>
<keyword evidence="2" id="KW-0255">Endonuclease</keyword>
<evidence type="ECO:0000259" key="1">
    <source>
        <dbReference type="Pfam" id="PF05685"/>
    </source>
</evidence>
<accession>A0ABS6S0L7</accession>
<keyword evidence="3" id="KW-1185">Reference proteome</keyword>
<dbReference type="GO" id="GO:0004519">
    <property type="term" value="F:endonuclease activity"/>
    <property type="evidence" value="ECO:0007669"/>
    <property type="project" value="UniProtKB-KW"/>
</dbReference>
<dbReference type="Gene3D" id="3.90.1570.10">
    <property type="entry name" value="tt1808, chain A"/>
    <property type="match status" value="1"/>
</dbReference>
<dbReference type="InterPro" id="IPR008538">
    <property type="entry name" value="Uma2"/>
</dbReference>
<dbReference type="InterPro" id="IPR012296">
    <property type="entry name" value="Nuclease_put_TT1808"/>
</dbReference>
<gene>
    <name evidence="2" type="ORF">HWQ67_12510</name>
</gene>
<comment type="caution">
    <text evidence="2">The sequence shown here is derived from an EMBL/GenBank/DDBJ whole genome shotgun (WGS) entry which is preliminary data.</text>
</comment>
<dbReference type="PANTHER" id="PTHR34107:SF4">
    <property type="entry name" value="SLL1222 PROTEIN"/>
    <property type="match status" value="1"/>
</dbReference>
<dbReference type="CDD" id="cd06260">
    <property type="entry name" value="DUF820-like"/>
    <property type="match status" value="1"/>
</dbReference>
<evidence type="ECO:0000313" key="3">
    <source>
        <dbReference type="Proteomes" id="UP001196980"/>
    </source>
</evidence>
<name>A0ABS6S0L7_9BACT</name>
<dbReference type="SUPFAM" id="SSF52980">
    <property type="entry name" value="Restriction endonuclease-like"/>
    <property type="match status" value="1"/>
</dbReference>
<dbReference type="EMBL" id="JABXWD010000253">
    <property type="protein sequence ID" value="MBV6342407.1"/>
    <property type="molecule type" value="Genomic_DNA"/>
</dbReference>
<dbReference type="PANTHER" id="PTHR34107">
    <property type="entry name" value="SLL0198 PROTEIN-RELATED"/>
    <property type="match status" value="1"/>
</dbReference>
<dbReference type="Pfam" id="PF05685">
    <property type="entry name" value="Uma2"/>
    <property type="match status" value="1"/>
</dbReference>
<sequence>MQTLESEDLRTFDLTQIINGEEFVSPSPLSKHQGIVFKLSTIINTYIRNKKIGKVFISPLDVILEDGLNRLQPDLIFIHKNNKHILQDWIRGVPDMVCEVVSKNTLHMDTDKKKKIYQRYRVPEYWLVYPEYGTLEIYTIKDGEYELYSSAIDEGVVRSKAIEGLEVGVSEIFEEDTWD</sequence>
<evidence type="ECO:0000313" key="2">
    <source>
        <dbReference type="EMBL" id="MBV6342407.1"/>
    </source>
</evidence>
<feature type="domain" description="Putative restriction endonuclease" evidence="1">
    <location>
        <begin position="16"/>
        <end position="166"/>
    </location>
</feature>